<dbReference type="EMBL" id="MDYN01000038">
    <property type="protein sequence ID" value="OQD80195.1"/>
    <property type="molecule type" value="Genomic_DNA"/>
</dbReference>
<feature type="compositionally biased region" description="Polar residues" evidence="1">
    <location>
        <begin position="265"/>
        <end position="280"/>
    </location>
</feature>
<gene>
    <name evidence="3" type="ORF">PENANT_c038G06896</name>
</gene>
<feature type="region of interest" description="Disordered" evidence="1">
    <location>
        <begin position="148"/>
        <end position="231"/>
    </location>
</feature>
<keyword evidence="4" id="KW-1185">Reference proteome</keyword>
<reference evidence="4" key="1">
    <citation type="journal article" date="2017" name="Nat. Microbiol.">
        <title>Global analysis of biosynthetic gene clusters reveals vast potential of secondary metabolite production in Penicillium species.</title>
        <authorList>
            <person name="Nielsen J.C."/>
            <person name="Grijseels S."/>
            <person name="Prigent S."/>
            <person name="Ji B."/>
            <person name="Dainat J."/>
            <person name="Nielsen K.F."/>
            <person name="Frisvad J.C."/>
            <person name="Workman M."/>
            <person name="Nielsen J."/>
        </authorList>
    </citation>
    <scope>NUCLEOTIDE SEQUENCE [LARGE SCALE GENOMIC DNA]</scope>
    <source>
        <strain evidence="4">IBT 31811</strain>
    </source>
</reference>
<dbReference type="Pfam" id="PF10544">
    <property type="entry name" value="T5orf172"/>
    <property type="match status" value="1"/>
</dbReference>
<dbReference type="PANTHER" id="PTHR28094:SF2">
    <property type="entry name" value="BACTERIOPHAGE T5 ORF172 DNA-BINDING DOMAIN-CONTAINING PROTEIN"/>
    <property type="match status" value="1"/>
</dbReference>
<feature type="compositionally biased region" description="Low complexity" evidence="1">
    <location>
        <begin position="213"/>
        <end position="231"/>
    </location>
</feature>
<dbReference type="PANTHER" id="PTHR28094">
    <property type="entry name" value="MEIOTICALLY UP-REGULATED GENE 113 PROTEIN"/>
    <property type="match status" value="1"/>
</dbReference>
<feature type="domain" description="Bacteriophage T5 Orf172 DNA-binding" evidence="2">
    <location>
        <begin position="330"/>
        <end position="449"/>
    </location>
</feature>
<feature type="region of interest" description="Disordered" evidence="1">
    <location>
        <begin position="265"/>
        <end position="310"/>
    </location>
</feature>
<feature type="compositionally biased region" description="Polar residues" evidence="1">
    <location>
        <begin position="192"/>
        <end position="208"/>
    </location>
</feature>
<evidence type="ECO:0000313" key="4">
    <source>
        <dbReference type="Proteomes" id="UP000191672"/>
    </source>
</evidence>
<dbReference type="InterPro" id="IPR018306">
    <property type="entry name" value="Phage_T5_Orf172_DNA-bd"/>
</dbReference>
<protein>
    <recommendedName>
        <fullName evidence="2">Bacteriophage T5 Orf172 DNA-binding domain-containing protein</fullName>
    </recommendedName>
</protein>
<comment type="caution">
    <text evidence="3">The sequence shown here is derived from an EMBL/GenBank/DDBJ whole genome shotgun (WGS) entry which is preliminary data.</text>
</comment>
<sequence length="456" mass="50329">MPHIANTPESLLARADSRNPATTCKGITANGRPCRRALASSQGSSPSVTPKKGNYKATNLESLYCWQHKDQAVASTPCVSSIPEGNPRTSIDTLMDRLGVLDINDESAPQKKQRKQTQRPSNMRLSEKRHPKKKSAFCCFIIDEESDDGASSKSIQKPMQQRPTGSSASQTPYKRTPKPTLTQHPENARVSAPSTQGQGQSQIRPQAQKQRHSSTSSQTQTLLSWIPPTISPETTSTLLTELAKPISTADDEGYIYMFWVTPQTTNTRGDPSQNQNQTPPSRDLAASLIPPTTPTNSTHLRPPAQSRSVSDALRAAKDLNALSSNPTSTSPGTIRLKIGRTSNVHRRLNEWSKQCSYDLTLIRYYPYTSSSSSSSPARKKDKSAAEMLAPGRKVPHVHRVERLIHLELASLRVKDLGKCPDCGKEHREWFEVEAGKEALKSVDDCVRRWVTWGESV</sequence>
<dbReference type="Proteomes" id="UP000191672">
    <property type="component" value="Unassembled WGS sequence"/>
</dbReference>
<dbReference type="STRING" id="416450.A0A1V6PT75"/>
<proteinExistence type="predicted"/>
<feature type="compositionally biased region" description="Polar residues" evidence="1">
    <location>
        <begin position="294"/>
        <end position="309"/>
    </location>
</feature>
<name>A0A1V6PT75_9EURO</name>
<accession>A0A1V6PT75</accession>
<dbReference type="InterPro" id="IPR053006">
    <property type="entry name" value="Meiosis_regulatory"/>
</dbReference>
<evidence type="ECO:0000313" key="3">
    <source>
        <dbReference type="EMBL" id="OQD80195.1"/>
    </source>
</evidence>
<feature type="compositionally biased region" description="Polar residues" evidence="1">
    <location>
        <begin position="149"/>
        <end position="185"/>
    </location>
</feature>
<evidence type="ECO:0000256" key="1">
    <source>
        <dbReference type="SAM" id="MobiDB-lite"/>
    </source>
</evidence>
<dbReference type="SMART" id="SM00974">
    <property type="entry name" value="T5orf172"/>
    <property type="match status" value="1"/>
</dbReference>
<feature type="region of interest" description="Disordered" evidence="1">
    <location>
        <begin position="102"/>
        <end position="131"/>
    </location>
</feature>
<dbReference type="AlphaFoldDB" id="A0A1V6PT75"/>
<organism evidence="3 4">
    <name type="scientific">Penicillium antarcticum</name>
    <dbReference type="NCBI Taxonomy" id="416450"/>
    <lineage>
        <taxon>Eukaryota</taxon>
        <taxon>Fungi</taxon>
        <taxon>Dikarya</taxon>
        <taxon>Ascomycota</taxon>
        <taxon>Pezizomycotina</taxon>
        <taxon>Eurotiomycetes</taxon>
        <taxon>Eurotiomycetidae</taxon>
        <taxon>Eurotiales</taxon>
        <taxon>Aspergillaceae</taxon>
        <taxon>Penicillium</taxon>
    </lineage>
</organism>
<evidence type="ECO:0000259" key="2">
    <source>
        <dbReference type="SMART" id="SM00974"/>
    </source>
</evidence>